<evidence type="ECO:0000256" key="1">
    <source>
        <dbReference type="SAM" id="MobiDB-lite"/>
    </source>
</evidence>
<comment type="caution">
    <text evidence="3">The sequence shown here is derived from an EMBL/GenBank/DDBJ whole genome shotgun (WGS) entry which is preliminary data.</text>
</comment>
<keyword evidence="4" id="KW-1185">Reference proteome</keyword>
<protein>
    <recommendedName>
        <fullName evidence="2">RNase H type-1 domain-containing protein</fullName>
    </recommendedName>
</protein>
<dbReference type="GO" id="GO:0003676">
    <property type="term" value="F:nucleic acid binding"/>
    <property type="evidence" value="ECO:0007669"/>
    <property type="project" value="InterPro"/>
</dbReference>
<dbReference type="InterPro" id="IPR002156">
    <property type="entry name" value="RNaseH_domain"/>
</dbReference>
<dbReference type="AlphaFoldDB" id="A0A4Y2P8E5"/>
<gene>
    <name evidence="3" type="ORF">AVEN_242799_1</name>
</gene>
<evidence type="ECO:0000313" key="3">
    <source>
        <dbReference type="EMBL" id="GBN48215.1"/>
    </source>
</evidence>
<evidence type="ECO:0000313" key="4">
    <source>
        <dbReference type="Proteomes" id="UP000499080"/>
    </source>
</evidence>
<organism evidence="3 4">
    <name type="scientific">Araneus ventricosus</name>
    <name type="common">Orbweaver spider</name>
    <name type="synonym">Epeira ventricosa</name>
    <dbReference type="NCBI Taxonomy" id="182803"/>
    <lineage>
        <taxon>Eukaryota</taxon>
        <taxon>Metazoa</taxon>
        <taxon>Ecdysozoa</taxon>
        <taxon>Arthropoda</taxon>
        <taxon>Chelicerata</taxon>
        <taxon>Arachnida</taxon>
        <taxon>Araneae</taxon>
        <taxon>Araneomorphae</taxon>
        <taxon>Entelegynae</taxon>
        <taxon>Araneoidea</taxon>
        <taxon>Araneidae</taxon>
        <taxon>Araneus</taxon>
    </lineage>
</organism>
<name>A0A4Y2P8E5_ARAVE</name>
<dbReference type="Gene3D" id="3.30.420.10">
    <property type="entry name" value="Ribonuclease H-like superfamily/Ribonuclease H"/>
    <property type="match status" value="1"/>
</dbReference>
<proteinExistence type="predicted"/>
<dbReference type="GO" id="GO:0004523">
    <property type="term" value="F:RNA-DNA hybrid ribonuclease activity"/>
    <property type="evidence" value="ECO:0007669"/>
    <property type="project" value="InterPro"/>
</dbReference>
<evidence type="ECO:0000259" key="2">
    <source>
        <dbReference type="PROSITE" id="PS50879"/>
    </source>
</evidence>
<feature type="domain" description="RNase H type-1" evidence="2">
    <location>
        <begin position="1"/>
        <end position="66"/>
    </location>
</feature>
<dbReference type="Pfam" id="PF00075">
    <property type="entry name" value="RNase_H"/>
    <property type="match status" value="1"/>
</dbReference>
<sequence length="201" mass="23219">MVLPVRHTNTKDKRMRSPKKHDMKLLARSIQDSLYNTHNIRLCWIRAHVGHLGNEKADELAKEAITSAEAAVLMVPLPRSSAKQDLKQRELAKWQSRLDDGINGCSTYEIIKKVGHRNHNWSRQLIQFITGHGPFPSYLFRFEKKPGQQLCLWRTWHDSSLCHQVPPHAFLPPQVSSRSTHKSLDEINYQPPPANKQNNPR</sequence>
<accession>A0A4Y2P8E5</accession>
<dbReference type="SUPFAM" id="SSF53098">
    <property type="entry name" value="Ribonuclease H-like"/>
    <property type="match status" value="1"/>
</dbReference>
<dbReference type="PROSITE" id="PS50879">
    <property type="entry name" value="RNASE_H_1"/>
    <property type="match status" value="1"/>
</dbReference>
<feature type="region of interest" description="Disordered" evidence="1">
    <location>
        <begin position="1"/>
        <end position="21"/>
    </location>
</feature>
<dbReference type="Proteomes" id="UP000499080">
    <property type="component" value="Unassembled WGS sequence"/>
</dbReference>
<dbReference type="InterPro" id="IPR036397">
    <property type="entry name" value="RNaseH_sf"/>
</dbReference>
<dbReference type="InterPro" id="IPR012337">
    <property type="entry name" value="RNaseH-like_sf"/>
</dbReference>
<dbReference type="EMBL" id="BGPR01010834">
    <property type="protein sequence ID" value="GBN48215.1"/>
    <property type="molecule type" value="Genomic_DNA"/>
</dbReference>
<reference evidence="3 4" key="1">
    <citation type="journal article" date="2019" name="Sci. Rep.">
        <title>Orb-weaving spider Araneus ventricosus genome elucidates the spidroin gene catalogue.</title>
        <authorList>
            <person name="Kono N."/>
            <person name="Nakamura H."/>
            <person name="Ohtoshi R."/>
            <person name="Moran D.A.P."/>
            <person name="Shinohara A."/>
            <person name="Yoshida Y."/>
            <person name="Fujiwara M."/>
            <person name="Mori M."/>
            <person name="Tomita M."/>
            <person name="Arakawa K."/>
        </authorList>
    </citation>
    <scope>NUCLEOTIDE SEQUENCE [LARGE SCALE GENOMIC DNA]</scope>
</reference>
<dbReference type="OrthoDB" id="411823at2759"/>
<feature type="region of interest" description="Disordered" evidence="1">
    <location>
        <begin position="172"/>
        <end position="201"/>
    </location>
</feature>